<dbReference type="SUPFAM" id="SSF158791">
    <property type="entry name" value="MgtE N-terminal domain-like"/>
    <property type="match status" value="1"/>
</dbReference>
<dbReference type="InterPro" id="IPR046342">
    <property type="entry name" value="CBS_dom_sf"/>
</dbReference>
<dbReference type="Gene3D" id="1.10.357.20">
    <property type="entry name" value="SLC41 divalent cation transporters, integral membrane domain"/>
    <property type="match status" value="1"/>
</dbReference>
<dbReference type="PANTHER" id="PTHR43773">
    <property type="entry name" value="MAGNESIUM TRANSPORTER MGTE"/>
    <property type="match status" value="1"/>
</dbReference>
<keyword evidence="12" id="KW-1185">Reference proteome</keyword>
<dbReference type="SMART" id="SM00116">
    <property type="entry name" value="CBS"/>
    <property type="match status" value="2"/>
</dbReference>
<dbReference type="InterPro" id="IPR006669">
    <property type="entry name" value="MgtE_transporter"/>
</dbReference>
<dbReference type="eggNOG" id="COG2239">
    <property type="taxonomic scope" value="Bacteria"/>
</dbReference>
<comment type="function">
    <text evidence="9">Acts as a magnesium transporter.</text>
</comment>
<dbReference type="SMART" id="SM00924">
    <property type="entry name" value="MgtE_N"/>
    <property type="match status" value="1"/>
</dbReference>
<dbReference type="SUPFAM" id="SSF54631">
    <property type="entry name" value="CBS-domain pair"/>
    <property type="match status" value="1"/>
</dbReference>
<feature type="transmembrane region" description="Helical" evidence="9">
    <location>
        <begin position="386"/>
        <end position="414"/>
    </location>
</feature>
<evidence type="ECO:0000256" key="6">
    <source>
        <dbReference type="ARBA" id="ARBA00022989"/>
    </source>
</evidence>
<comment type="subunit">
    <text evidence="9">Homodimer.</text>
</comment>
<dbReference type="SUPFAM" id="SSF161093">
    <property type="entry name" value="MgtE membrane domain-like"/>
    <property type="match status" value="1"/>
</dbReference>
<dbReference type="InterPro" id="IPR006667">
    <property type="entry name" value="SLC41_membr_dom"/>
</dbReference>
<evidence type="ECO:0000256" key="3">
    <source>
        <dbReference type="ARBA" id="ARBA00022448"/>
    </source>
</evidence>
<feature type="domain" description="CBS" evidence="10">
    <location>
        <begin position="143"/>
        <end position="206"/>
    </location>
</feature>
<dbReference type="Pfam" id="PF00571">
    <property type="entry name" value="CBS"/>
    <property type="match status" value="2"/>
</dbReference>
<keyword evidence="7 9" id="KW-0472">Membrane</keyword>
<dbReference type="NCBIfam" id="TIGR00400">
    <property type="entry name" value="mgtE"/>
    <property type="match status" value="1"/>
</dbReference>
<dbReference type="Gene3D" id="1.25.60.10">
    <property type="entry name" value="MgtE N-terminal domain-like"/>
    <property type="match status" value="1"/>
</dbReference>
<dbReference type="Proteomes" id="UP000005926">
    <property type="component" value="Unassembled WGS sequence"/>
</dbReference>
<dbReference type="InterPro" id="IPR006668">
    <property type="entry name" value="Mg_transptr_MgtE_intracell_dom"/>
</dbReference>
<accession>C8NE78</accession>
<feature type="transmembrane region" description="Helical" evidence="9">
    <location>
        <begin position="288"/>
        <end position="305"/>
    </location>
</feature>
<dbReference type="AlphaFoldDB" id="C8NE78"/>
<evidence type="ECO:0000313" key="11">
    <source>
        <dbReference type="EMBL" id="EEW37979.1"/>
    </source>
</evidence>
<comment type="subcellular location">
    <subcellularLocation>
        <location evidence="9">Cell membrane</location>
        <topology evidence="9">Multi-pass membrane protein</topology>
    </subcellularLocation>
    <subcellularLocation>
        <location evidence="1">Membrane</location>
        <topology evidence="1">Multi-pass membrane protein</topology>
    </subcellularLocation>
</comment>
<dbReference type="GO" id="GO:0015095">
    <property type="term" value="F:magnesium ion transmembrane transporter activity"/>
    <property type="evidence" value="ECO:0007669"/>
    <property type="project" value="UniProtKB-UniRule"/>
</dbReference>
<dbReference type="GeneID" id="78411510"/>
<feature type="transmembrane region" description="Helical" evidence="9">
    <location>
        <begin position="317"/>
        <end position="341"/>
    </location>
</feature>
<evidence type="ECO:0000256" key="2">
    <source>
        <dbReference type="ARBA" id="ARBA00009749"/>
    </source>
</evidence>
<dbReference type="InterPro" id="IPR000644">
    <property type="entry name" value="CBS_dom"/>
</dbReference>
<keyword evidence="6 9" id="KW-1133">Transmembrane helix</keyword>
<comment type="similarity">
    <text evidence="2 9">Belongs to the SLC41A transporter family.</text>
</comment>
<keyword evidence="9" id="KW-0479">Metal-binding</keyword>
<dbReference type="PANTHER" id="PTHR43773:SF1">
    <property type="entry name" value="MAGNESIUM TRANSPORTER MGTE"/>
    <property type="match status" value="1"/>
</dbReference>
<comment type="caution">
    <text evidence="11">The sequence shown here is derived from an EMBL/GenBank/DDBJ whole genome shotgun (WGS) entry which is preliminary data.</text>
</comment>
<gene>
    <name evidence="11" type="primary">mgtE</name>
    <name evidence="11" type="ORF">HMPREF0444_0223</name>
</gene>
<dbReference type="Pfam" id="PF03448">
    <property type="entry name" value="MgtE_N"/>
    <property type="match status" value="1"/>
</dbReference>
<dbReference type="GO" id="GO:0046872">
    <property type="term" value="F:metal ion binding"/>
    <property type="evidence" value="ECO:0007669"/>
    <property type="project" value="UniProtKB-KW"/>
</dbReference>
<sequence>MREIVYEFDDILEQIQHTLATEDKQQFREIFFENHTYDQAQIYLSLTLEERKLAYQYLTPEEMAMVFELLEEDVEDVEEYLNEMDEAYASRMLAEMYSDNAVDVLKQVGEENVRTYLRLMPHKTASELRQLLNYEDETAGAMMTTEFIAVRESDTLKTAMATVKRFAEDAETIYYVYVTDDENHLTGILTLKDLIVKPDEKLVKDIMIDRVVTVHVNDAQEEVAQTIKDYDFLAIPVVDDTNTLVGIITVDDALDVIEEEATSDYSGLAGVNVDEAHQGVWAGIVNRLPGIMTLLIMGTVTAFLFRHYEPLIQQASIFAIFITLITGTAGNTGTQSLAVAIRKIGLHEEEQSFWKVLVQEGTTGLGIGLISGVVVFGIVSLWQGNLVLGGIIGFAMFASIFVAALTGTCIPFALEKFNFDPSIASGPFITTVNDLTTVLVYFTIVSQFISVYLAK</sequence>
<keyword evidence="9" id="KW-1003">Cell membrane</keyword>
<organism evidence="11 12">
    <name type="scientific">Granulicatella adiacens ATCC 49175</name>
    <dbReference type="NCBI Taxonomy" id="638301"/>
    <lineage>
        <taxon>Bacteria</taxon>
        <taxon>Bacillati</taxon>
        <taxon>Bacillota</taxon>
        <taxon>Bacilli</taxon>
        <taxon>Lactobacillales</taxon>
        <taxon>Carnobacteriaceae</taxon>
        <taxon>Granulicatella</taxon>
    </lineage>
</organism>
<keyword evidence="5 9" id="KW-0460">Magnesium</keyword>
<evidence type="ECO:0000256" key="5">
    <source>
        <dbReference type="ARBA" id="ARBA00022842"/>
    </source>
</evidence>
<feature type="domain" description="CBS" evidence="10">
    <location>
        <begin position="207"/>
        <end position="263"/>
    </location>
</feature>
<evidence type="ECO:0000256" key="8">
    <source>
        <dbReference type="PROSITE-ProRule" id="PRU00703"/>
    </source>
</evidence>
<evidence type="ECO:0000259" key="10">
    <source>
        <dbReference type="PROSITE" id="PS51371"/>
    </source>
</evidence>
<proteinExistence type="inferred from homology"/>
<keyword evidence="8" id="KW-0129">CBS domain</keyword>
<dbReference type="STRING" id="638301.HMPREF0444_0223"/>
<dbReference type="Gene3D" id="3.10.580.10">
    <property type="entry name" value="CBS-domain"/>
    <property type="match status" value="1"/>
</dbReference>
<dbReference type="InterPro" id="IPR036739">
    <property type="entry name" value="SLC41_membr_dom_sf"/>
</dbReference>
<dbReference type="CDD" id="cd04606">
    <property type="entry name" value="CBS_pair_Mg_transporter"/>
    <property type="match status" value="1"/>
</dbReference>
<dbReference type="Pfam" id="PF01769">
    <property type="entry name" value="MgtE"/>
    <property type="match status" value="1"/>
</dbReference>
<name>C8NE78_9LACT</name>
<dbReference type="EMBL" id="ACKZ01000008">
    <property type="protein sequence ID" value="EEW37979.1"/>
    <property type="molecule type" value="Genomic_DNA"/>
</dbReference>
<keyword evidence="3 9" id="KW-0813">Transport</keyword>
<protein>
    <recommendedName>
        <fullName evidence="9">Magnesium transporter MgtE</fullName>
    </recommendedName>
</protein>
<evidence type="ECO:0000256" key="1">
    <source>
        <dbReference type="ARBA" id="ARBA00004141"/>
    </source>
</evidence>
<dbReference type="PROSITE" id="PS51371">
    <property type="entry name" value="CBS"/>
    <property type="match status" value="2"/>
</dbReference>
<dbReference type="GO" id="GO:0005886">
    <property type="term" value="C:plasma membrane"/>
    <property type="evidence" value="ECO:0007669"/>
    <property type="project" value="UniProtKB-SubCell"/>
</dbReference>
<evidence type="ECO:0000256" key="4">
    <source>
        <dbReference type="ARBA" id="ARBA00022692"/>
    </source>
</evidence>
<feature type="transmembrane region" description="Helical" evidence="9">
    <location>
        <begin position="361"/>
        <end position="379"/>
    </location>
</feature>
<dbReference type="InterPro" id="IPR038076">
    <property type="entry name" value="MgtE_N_sf"/>
</dbReference>
<dbReference type="HOGENOM" id="CLU_037408_2_2_9"/>
<evidence type="ECO:0000256" key="7">
    <source>
        <dbReference type="ARBA" id="ARBA00023136"/>
    </source>
</evidence>
<reference evidence="11 12" key="1">
    <citation type="submission" date="2009-08" db="EMBL/GenBank/DDBJ databases">
        <authorList>
            <person name="Muzny D."/>
            <person name="Qin X."/>
            <person name="Deng J."/>
            <person name="Jiang H."/>
            <person name="Liu Y."/>
            <person name="Qu J."/>
            <person name="Song X.-Z."/>
            <person name="Zhang L."/>
            <person name="Thornton R."/>
            <person name="Coyle M."/>
            <person name="Francisco L."/>
            <person name="Jackson L."/>
            <person name="Javaid M."/>
            <person name="Korchina V."/>
            <person name="Kovar C."/>
            <person name="Mata R."/>
            <person name="Mathew T."/>
            <person name="Ngo R."/>
            <person name="Nguyen L."/>
            <person name="Nguyen N."/>
            <person name="Okwuonu G."/>
            <person name="Ongeri F."/>
            <person name="Pham C."/>
            <person name="Simmons D."/>
            <person name="Wilczek-Boney K."/>
            <person name="Hale W."/>
            <person name="Jakkamsetti A."/>
            <person name="Pham P."/>
            <person name="Ruth R."/>
            <person name="San Lucas F."/>
            <person name="Warren J."/>
            <person name="Zhang J."/>
            <person name="Zhao Z."/>
            <person name="Zhou C."/>
            <person name="Zhu D."/>
            <person name="Lee S."/>
            <person name="Bess C."/>
            <person name="Blankenburg K."/>
            <person name="Forbes L."/>
            <person name="Fu Q."/>
            <person name="Gubbala S."/>
            <person name="Hirani K."/>
            <person name="Jayaseelan J.C."/>
            <person name="Lara F."/>
            <person name="Munidasa M."/>
            <person name="Palculict T."/>
            <person name="Patil S."/>
            <person name="Pu L.-L."/>
            <person name="Saada N."/>
            <person name="Tang L."/>
            <person name="Weissenberger G."/>
            <person name="Zhu Y."/>
            <person name="Hemphill L."/>
            <person name="Shang Y."/>
            <person name="Youmans B."/>
            <person name="Ayvaz T."/>
            <person name="Ross M."/>
            <person name="Santibanez J."/>
            <person name="Aqrawi P."/>
            <person name="Gross S."/>
            <person name="Joshi V."/>
            <person name="Fowler G."/>
            <person name="Nazareth L."/>
            <person name="Reid J."/>
            <person name="Worley K."/>
            <person name="Petrosino J."/>
            <person name="Highlander S."/>
            <person name="Gibbs R."/>
        </authorList>
    </citation>
    <scope>NUCLEOTIDE SEQUENCE [LARGE SCALE GENOMIC DNA]</scope>
    <source>
        <strain evidence="11 12">ATCC 49175</strain>
    </source>
</reference>
<dbReference type="RefSeq" id="WP_005605195.1">
    <property type="nucleotide sequence ID" value="NZ_CP102283.1"/>
</dbReference>
<evidence type="ECO:0000256" key="9">
    <source>
        <dbReference type="RuleBase" id="RU362011"/>
    </source>
</evidence>
<feature type="transmembrane region" description="Helical" evidence="9">
    <location>
        <begin position="434"/>
        <end position="454"/>
    </location>
</feature>
<keyword evidence="4 9" id="KW-0812">Transmembrane</keyword>
<evidence type="ECO:0000313" key="12">
    <source>
        <dbReference type="Proteomes" id="UP000005926"/>
    </source>
</evidence>